<comment type="caution">
    <text evidence="1">The sequence shown here is derived from an EMBL/GenBank/DDBJ whole genome shotgun (WGS) entry which is preliminary data.</text>
</comment>
<gene>
    <name evidence="1" type="ORF">A9R00_05365</name>
</gene>
<evidence type="ECO:0000313" key="2">
    <source>
        <dbReference type="Proteomes" id="UP000227088"/>
    </source>
</evidence>
<name>A0A1Y5HU08_OLEAN</name>
<dbReference type="Proteomes" id="UP000227088">
    <property type="component" value="Unassembled WGS sequence"/>
</dbReference>
<sequence length="50" mass="5936">MINPVAVKYMSKDEIERLMYSFTANKSNDEAQTFEALVRRLLEIIEEQNR</sequence>
<reference evidence="2" key="1">
    <citation type="journal article" date="2017" name="Proc. Natl. Acad. Sci. U.S.A.">
        <title>Simulation of Deepwater Horizon oil plume reveals substrate specialization within a complex community of hydrocarbon degraders.</title>
        <authorList>
            <person name="Hu P."/>
            <person name="Dubinsky E.A."/>
            <person name="Probst A.J."/>
            <person name="Wang J."/>
            <person name="Sieber C.M.K."/>
            <person name="Tom L.M."/>
            <person name="Gardinali P."/>
            <person name="Banfield J.F."/>
            <person name="Atlas R.M."/>
            <person name="Andersen G.L."/>
        </authorList>
    </citation>
    <scope>NUCLEOTIDE SEQUENCE [LARGE SCALE GENOMIC DNA]</scope>
</reference>
<evidence type="ECO:0000313" key="1">
    <source>
        <dbReference type="EMBL" id="OUS40560.1"/>
    </source>
</evidence>
<dbReference type="AlphaFoldDB" id="A0A1Y5HU08"/>
<protein>
    <submittedName>
        <fullName evidence="1">Cell developmental protein SirA</fullName>
    </submittedName>
</protein>
<organism evidence="1 2">
    <name type="scientific">Oleispira antarctica</name>
    <dbReference type="NCBI Taxonomy" id="188908"/>
    <lineage>
        <taxon>Bacteria</taxon>
        <taxon>Pseudomonadati</taxon>
        <taxon>Pseudomonadota</taxon>
        <taxon>Gammaproteobacteria</taxon>
        <taxon>Oceanospirillales</taxon>
        <taxon>Oceanospirillaceae</taxon>
        <taxon>Oleispira</taxon>
    </lineage>
</organism>
<accession>A0A1Y5HU08</accession>
<dbReference type="EMBL" id="MABE01000311">
    <property type="protein sequence ID" value="OUS40560.1"/>
    <property type="molecule type" value="Genomic_DNA"/>
</dbReference>
<proteinExistence type="predicted"/>